<feature type="domain" description="VWFA" evidence="1">
    <location>
        <begin position="34"/>
        <end position="205"/>
    </location>
</feature>
<dbReference type="AlphaFoldDB" id="A0A0D8Y2W1"/>
<name>A0A0D8Y2W1_DICVI</name>
<dbReference type="Proteomes" id="UP000053766">
    <property type="component" value="Unassembled WGS sequence"/>
</dbReference>
<dbReference type="Gene3D" id="3.40.50.410">
    <property type="entry name" value="von Willebrand factor, type A domain"/>
    <property type="match status" value="2"/>
</dbReference>
<organism evidence="2 3">
    <name type="scientific">Dictyocaulus viviparus</name>
    <name type="common">Bovine lungworm</name>
    <dbReference type="NCBI Taxonomy" id="29172"/>
    <lineage>
        <taxon>Eukaryota</taxon>
        <taxon>Metazoa</taxon>
        <taxon>Ecdysozoa</taxon>
        <taxon>Nematoda</taxon>
        <taxon>Chromadorea</taxon>
        <taxon>Rhabditida</taxon>
        <taxon>Rhabditina</taxon>
        <taxon>Rhabditomorpha</taxon>
        <taxon>Strongyloidea</taxon>
        <taxon>Metastrongylidae</taxon>
        <taxon>Dictyocaulus</taxon>
    </lineage>
</organism>
<dbReference type="PANTHER" id="PTHR24020">
    <property type="entry name" value="COLLAGEN ALPHA"/>
    <property type="match status" value="1"/>
</dbReference>
<proteinExistence type="predicted"/>
<keyword evidence="3" id="KW-1185">Reference proteome</keyword>
<protein>
    <submittedName>
        <fullName evidence="2">von Willebrand factor type A domain protein</fullName>
    </submittedName>
</protein>
<dbReference type="PROSITE" id="PS50234">
    <property type="entry name" value="VWFA"/>
    <property type="match status" value="2"/>
</dbReference>
<evidence type="ECO:0000313" key="3">
    <source>
        <dbReference type="Proteomes" id="UP000053766"/>
    </source>
</evidence>
<sequence>MDLTSDFDEVFIVALLAVANSDVSDLLPNACELNVLIVLDRSDSVKGGFNKSRQFVIDASDEMVIGPTHHRVAMIVYSGLSYRREVFPWNFAKSNEEFVRITNNLRAIGGTTNTKKALEVAIDVMAQRNKTIPTLIMVVTDGRSADDPKIPAQRLQQEPNTWVYAAATGDPEKVDKQELEDITGNPYHIVLHRGREHAADVARRLLRKAQLWSCNEASYHSVLSSNMHVRQELEDITGNPYHIVLHRGREHAADVARRLLRKAQVRCEMDLVLVFDFSTTTDPLIEYYKEMSKKLVQALRIGPHYTLVAAVTFATVGRTRTKFNLKRYKTQDEVMKAIDELESTGGTTAIGEGIREATKQISQKEGARPEIATKVMIIFTDGWVNKGPDPEEMKKVAIDQGFEIYAVSFVGPVPNMVHTNNEMLSVLAQDSMHIFTEKTFDQLIQKVKQRNLKCLSA</sequence>
<evidence type="ECO:0000313" key="2">
    <source>
        <dbReference type="EMBL" id="KJH51055.1"/>
    </source>
</evidence>
<dbReference type="InterPro" id="IPR050525">
    <property type="entry name" value="ECM_Assembly_Org"/>
</dbReference>
<dbReference type="SUPFAM" id="SSF53300">
    <property type="entry name" value="vWA-like"/>
    <property type="match status" value="2"/>
</dbReference>
<reference evidence="2 3" key="1">
    <citation type="submission" date="2013-11" db="EMBL/GenBank/DDBJ databases">
        <title>Draft genome of the bovine lungworm Dictyocaulus viviparus.</title>
        <authorList>
            <person name="Mitreva M."/>
        </authorList>
    </citation>
    <scope>NUCLEOTIDE SEQUENCE [LARGE SCALE GENOMIC DNA]</scope>
    <source>
        <strain evidence="2 3">HannoverDv2000</strain>
    </source>
</reference>
<dbReference type="PANTHER" id="PTHR24020:SF84">
    <property type="entry name" value="VWFA DOMAIN-CONTAINING PROTEIN"/>
    <property type="match status" value="1"/>
</dbReference>
<dbReference type="SMART" id="SM00327">
    <property type="entry name" value="VWA"/>
    <property type="match status" value="2"/>
</dbReference>
<dbReference type="EMBL" id="KN716192">
    <property type="protein sequence ID" value="KJH51055.1"/>
    <property type="molecule type" value="Genomic_DNA"/>
</dbReference>
<dbReference type="STRING" id="29172.A0A0D8Y2W1"/>
<dbReference type="OrthoDB" id="6132182at2759"/>
<reference evidence="3" key="2">
    <citation type="journal article" date="2016" name="Sci. Rep.">
        <title>Dictyocaulus viviparus genome, variome and transcriptome elucidate lungworm biology and support future intervention.</title>
        <authorList>
            <person name="McNulty S.N."/>
            <person name="Strube C."/>
            <person name="Rosa B.A."/>
            <person name="Martin J.C."/>
            <person name="Tyagi R."/>
            <person name="Choi Y.J."/>
            <person name="Wang Q."/>
            <person name="Hallsworth Pepin K."/>
            <person name="Zhang X."/>
            <person name="Ozersky P."/>
            <person name="Wilson R.K."/>
            <person name="Sternberg P.W."/>
            <person name="Gasser R.B."/>
            <person name="Mitreva M."/>
        </authorList>
    </citation>
    <scope>NUCLEOTIDE SEQUENCE [LARGE SCALE GENOMIC DNA]</scope>
    <source>
        <strain evidence="3">HannoverDv2000</strain>
    </source>
</reference>
<evidence type="ECO:0000259" key="1">
    <source>
        <dbReference type="PROSITE" id="PS50234"/>
    </source>
</evidence>
<dbReference type="Pfam" id="PF00092">
    <property type="entry name" value="VWA"/>
    <property type="match status" value="2"/>
</dbReference>
<feature type="domain" description="VWFA" evidence="1">
    <location>
        <begin position="270"/>
        <end position="452"/>
    </location>
</feature>
<accession>A0A0D8Y2W1</accession>
<gene>
    <name evidence="2" type="ORF">DICVIV_02816</name>
</gene>
<dbReference type="InterPro" id="IPR002035">
    <property type="entry name" value="VWF_A"/>
</dbReference>
<dbReference type="InterPro" id="IPR036465">
    <property type="entry name" value="vWFA_dom_sf"/>
</dbReference>